<feature type="transmembrane region" description="Helical" evidence="1">
    <location>
        <begin position="190"/>
        <end position="212"/>
    </location>
</feature>
<feature type="transmembrane region" description="Helical" evidence="1">
    <location>
        <begin position="95"/>
        <end position="114"/>
    </location>
</feature>
<dbReference type="Pfam" id="PF10318">
    <property type="entry name" value="7TM_GPCR_Srh"/>
    <property type="match status" value="1"/>
</dbReference>
<evidence type="ECO:0000256" key="1">
    <source>
        <dbReference type="SAM" id="Phobius"/>
    </source>
</evidence>
<comment type="caution">
    <text evidence="2">The sequence shown here is derived from an EMBL/GenBank/DDBJ whole genome shotgun (WGS) entry which is preliminary data.</text>
</comment>
<dbReference type="PANTHER" id="PTHR45907">
    <property type="entry name" value="SERPENTINE RECEPTOR, CLASS J"/>
    <property type="match status" value="1"/>
</dbReference>
<dbReference type="InterPro" id="IPR019422">
    <property type="entry name" value="7TM_GPCR_serpentine_rcpt_Srh"/>
</dbReference>
<sequence length="321" mass="37104">MSEYGAFDLFFNRALDISAAFHVPLKLFSMYIVFRHSPKNMDALPIFILNVMFWNLMCNVTAAFLHINPQFPAQCHRADGPIGILSSNEFVYHGFYAGLFTCIMNCSLALSFAFPYRYLVFAHPKFMLRVNPKWGILVCLGIHVSLSAFFAYIYTFFVRSYNEYFGSYGEPRPNGIFCFWSYGWHKNLYLISYFIVISLAFGAVGLFGFLIWKHLSSMNHMFTKQTLEINRKFLRYLMINTSVPLTFGGGPFLICLFYAVFPGMSHGREITMVCTIILYNHGAVYSVVSIVTFRPYYNAARRIMRRVLGMDKTKVKKVMPR</sequence>
<feature type="transmembrane region" description="Helical" evidence="1">
    <location>
        <begin position="233"/>
        <end position="261"/>
    </location>
</feature>
<dbReference type="EMBL" id="JAUCMV010000004">
    <property type="protein sequence ID" value="KAK0401030.1"/>
    <property type="molecule type" value="Genomic_DNA"/>
</dbReference>
<dbReference type="Proteomes" id="UP001175271">
    <property type="component" value="Unassembled WGS sequence"/>
</dbReference>
<keyword evidence="3" id="KW-1185">Reference proteome</keyword>
<dbReference type="PANTHER" id="PTHR45907:SF16">
    <property type="entry name" value="SERPENTINE RECEPTOR, CLASS J"/>
    <property type="match status" value="1"/>
</dbReference>
<feature type="transmembrane region" description="Helical" evidence="1">
    <location>
        <begin position="276"/>
        <end position="297"/>
    </location>
</feature>
<keyword evidence="1" id="KW-0472">Membrane</keyword>
<keyword evidence="1" id="KW-0812">Transmembrane</keyword>
<keyword evidence="1" id="KW-1133">Transmembrane helix</keyword>
<dbReference type="AlphaFoldDB" id="A0AA39LL38"/>
<reference evidence="2" key="1">
    <citation type="submission" date="2023-06" db="EMBL/GenBank/DDBJ databases">
        <title>Genomic analysis of the entomopathogenic nematode Steinernema hermaphroditum.</title>
        <authorList>
            <person name="Schwarz E.M."/>
            <person name="Heppert J.K."/>
            <person name="Baniya A."/>
            <person name="Schwartz H.T."/>
            <person name="Tan C.-H."/>
            <person name="Antoshechkin I."/>
            <person name="Sternberg P.W."/>
            <person name="Goodrich-Blair H."/>
            <person name="Dillman A.R."/>
        </authorList>
    </citation>
    <scope>NUCLEOTIDE SEQUENCE</scope>
    <source>
        <strain evidence="2">PS9179</strain>
        <tissue evidence="2">Whole animal</tissue>
    </source>
</reference>
<name>A0AA39LL38_9BILA</name>
<evidence type="ECO:0000313" key="3">
    <source>
        <dbReference type="Proteomes" id="UP001175271"/>
    </source>
</evidence>
<dbReference type="SUPFAM" id="SSF81321">
    <property type="entry name" value="Family A G protein-coupled receptor-like"/>
    <property type="match status" value="1"/>
</dbReference>
<gene>
    <name evidence="2" type="ORF">QR680_015560</name>
</gene>
<protein>
    <submittedName>
        <fullName evidence="2">Uncharacterized protein</fullName>
    </submittedName>
</protein>
<dbReference type="InterPro" id="IPR019423">
    <property type="entry name" value="7TM_GPCR_serpentine_rcpt_Srj"/>
</dbReference>
<organism evidence="2 3">
    <name type="scientific">Steinernema hermaphroditum</name>
    <dbReference type="NCBI Taxonomy" id="289476"/>
    <lineage>
        <taxon>Eukaryota</taxon>
        <taxon>Metazoa</taxon>
        <taxon>Ecdysozoa</taxon>
        <taxon>Nematoda</taxon>
        <taxon>Chromadorea</taxon>
        <taxon>Rhabditida</taxon>
        <taxon>Tylenchina</taxon>
        <taxon>Panagrolaimomorpha</taxon>
        <taxon>Strongyloidoidea</taxon>
        <taxon>Steinernematidae</taxon>
        <taxon>Steinernema</taxon>
    </lineage>
</organism>
<feature type="transmembrane region" description="Helical" evidence="1">
    <location>
        <begin position="46"/>
        <end position="67"/>
    </location>
</feature>
<accession>A0AA39LL38</accession>
<feature type="transmembrane region" description="Helical" evidence="1">
    <location>
        <begin position="134"/>
        <end position="157"/>
    </location>
</feature>
<feature type="transmembrane region" description="Helical" evidence="1">
    <location>
        <begin position="17"/>
        <end position="34"/>
    </location>
</feature>
<proteinExistence type="predicted"/>
<evidence type="ECO:0000313" key="2">
    <source>
        <dbReference type="EMBL" id="KAK0401030.1"/>
    </source>
</evidence>